<sequence>MRFRYVWKEGFSDDGYLYMEDDSRRYKGFGSARRNLAALRFVNRTFRRCASPWLFRHIDARHKQQADMLPLERLKKISESKYAKHVRQIDIGFAPDIVYAGNTLYDCVMYVGDLQGLLGSYLARFPYIKALEFHEPPPAMDKDHRTIYIHTVVSTLRYVRFPKLEELEIKFPIGDDFMLFDPDQQFFQTNSLRIPIYKVLTRVRHLGLHSCAYTAGVEGEEVPELITPEYATFPSYIYSSKMFNMINQTCSLESLTISSQDIVKLTEMPISHLSKLRCLHLEGLTLSPNDLLGLMDRCQETMRYIALFNVKLRDKTWYYALLRICKLRHLLDIQMEHCGYYSLGESAHLGHDIPNENIFQQIETNSQYDRSALGTLQRQVNKNRVAVGYKPFSHERYHWCLEPPTGLKRDPYERSDNEYSCDDYSGDEKSGA</sequence>
<protein>
    <submittedName>
        <fullName evidence="2">Uncharacterized protein</fullName>
    </submittedName>
</protein>
<evidence type="ECO:0000256" key="1">
    <source>
        <dbReference type="SAM" id="MobiDB-lite"/>
    </source>
</evidence>
<dbReference type="Gene3D" id="3.80.10.10">
    <property type="entry name" value="Ribonuclease Inhibitor"/>
    <property type="match status" value="1"/>
</dbReference>
<dbReference type="OrthoDB" id="4505556at2759"/>
<dbReference type="EMBL" id="JAPZBO010000002">
    <property type="protein sequence ID" value="KAJ5324020.1"/>
    <property type="molecule type" value="Genomic_DNA"/>
</dbReference>
<gene>
    <name evidence="2" type="ORF">N7476_002620</name>
</gene>
<feature type="compositionally biased region" description="Basic and acidic residues" evidence="1">
    <location>
        <begin position="407"/>
        <end position="417"/>
    </location>
</feature>
<comment type="caution">
    <text evidence="2">The sequence shown here is derived from an EMBL/GenBank/DDBJ whole genome shotgun (WGS) entry which is preliminary data.</text>
</comment>
<dbReference type="SUPFAM" id="SSF52047">
    <property type="entry name" value="RNI-like"/>
    <property type="match status" value="1"/>
</dbReference>
<feature type="region of interest" description="Disordered" evidence="1">
    <location>
        <begin position="406"/>
        <end position="432"/>
    </location>
</feature>
<evidence type="ECO:0000313" key="3">
    <source>
        <dbReference type="Proteomes" id="UP001147746"/>
    </source>
</evidence>
<reference evidence="2" key="1">
    <citation type="submission" date="2022-12" db="EMBL/GenBank/DDBJ databases">
        <authorList>
            <person name="Petersen C."/>
        </authorList>
    </citation>
    <scope>NUCLEOTIDE SEQUENCE</scope>
    <source>
        <strain evidence="2">IBT 21472</strain>
    </source>
</reference>
<evidence type="ECO:0000313" key="2">
    <source>
        <dbReference type="EMBL" id="KAJ5324020.1"/>
    </source>
</evidence>
<reference evidence="2" key="2">
    <citation type="journal article" date="2023" name="IMA Fungus">
        <title>Comparative genomic study of the Penicillium genus elucidates a diverse pangenome and 15 lateral gene transfer events.</title>
        <authorList>
            <person name="Petersen C."/>
            <person name="Sorensen T."/>
            <person name="Nielsen M.R."/>
            <person name="Sondergaard T.E."/>
            <person name="Sorensen J.L."/>
            <person name="Fitzpatrick D.A."/>
            <person name="Frisvad J.C."/>
            <person name="Nielsen K.L."/>
        </authorList>
    </citation>
    <scope>NUCLEOTIDE SEQUENCE</scope>
    <source>
        <strain evidence="2">IBT 21472</strain>
    </source>
</reference>
<accession>A0A9W9U7T2</accession>
<organism evidence="2 3">
    <name type="scientific">Penicillium atrosanguineum</name>
    <dbReference type="NCBI Taxonomy" id="1132637"/>
    <lineage>
        <taxon>Eukaryota</taxon>
        <taxon>Fungi</taxon>
        <taxon>Dikarya</taxon>
        <taxon>Ascomycota</taxon>
        <taxon>Pezizomycotina</taxon>
        <taxon>Eurotiomycetes</taxon>
        <taxon>Eurotiomycetidae</taxon>
        <taxon>Eurotiales</taxon>
        <taxon>Aspergillaceae</taxon>
        <taxon>Penicillium</taxon>
    </lineage>
</organism>
<dbReference type="Proteomes" id="UP001147746">
    <property type="component" value="Unassembled WGS sequence"/>
</dbReference>
<name>A0A9W9U7T2_9EURO</name>
<proteinExistence type="predicted"/>
<dbReference type="InterPro" id="IPR032675">
    <property type="entry name" value="LRR_dom_sf"/>
</dbReference>
<dbReference type="AlphaFoldDB" id="A0A9W9U7T2"/>
<keyword evidence="3" id="KW-1185">Reference proteome</keyword>